<evidence type="ECO:0000313" key="1">
    <source>
        <dbReference type="EMBL" id="GIY41380.1"/>
    </source>
</evidence>
<proteinExistence type="predicted"/>
<accession>A0AAV4T5I7</accession>
<dbReference type="AlphaFoldDB" id="A0AAV4T5I7"/>
<name>A0AAV4T5I7_CAEEX</name>
<keyword evidence="2" id="KW-1185">Reference proteome</keyword>
<comment type="caution">
    <text evidence="1">The sequence shown here is derived from an EMBL/GenBank/DDBJ whole genome shotgun (WGS) entry which is preliminary data.</text>
</comment>
<evidence type="ECO:0000313" key="2">
    <source>
        <dbReference type="Proteomes" id="UP001054945"/>
    </source>
</evidence>
<protein>
    <submittedName>
        <fullName evidence="1">Uncharacterized protein</fullName>
    </submittedName>
</protein>
<reference evidence="1 2" key="1">
    <citation type="submission" date="2021-06" db="EMBL/GenBank/DDBJ databases">
        <title>Caerostris extrusa draft genome.</title>
        <authorList>
            <person name="Kono N."/>
            <person name="Arakawa K."/>
        </authorList>
    </citation>
    <scope>NUCLEOTIDE SEQUENCE [LARGE SCALE GENOMIC DNA]</scope>
</reference>
<organism evidence="1 2">
    <name type="scientific">Caerostris extrusa</name>
    <name type="common">Bark spider</name>
    <name type="synonym">Caerostris bankana</name>
    <dbReference type="NCBI Taxonomy" id="172846"/>
    <lineage>
        <taxon>Eukaryota</taxon>
        <taxon>Metazoa</taxon>
        <taxon>Ecdysozoa</taxon>
        <taxon>Arthropoda</taxon>
        <taxon>Chelicerata</taxon>
        <taxon>Arachnida</taxon>
        <taxon>Araneae</taxon>
        <taxon>Araneomorphae</taxon>
        <taxon>Entelegynae</taxon>
        <taxon>Araneoidea</taxon>
        <taxon>Araneidae</taxon>
        <taxon>Caerostris</taxon>
    </lineage>
</organism>
<gene>
    <name evidence="1" type="ORF">CEXT_155771</name>
</gene>
<dbReference type="EMBL" id="BPLR01010712">
    <property type="protein sequence ID" value="GIY41380.1"/>
    <property type="molecule type" value="Genomic_DNA"/>
</dbReference>
<sequence>MNHFVGCVLFLIPSPSDSSSKKFFKVSANVPIFPVGSAILETVICDNVAPKSKKWVNYLQVSDAPMR</sequence>
<dbReference type="Proteomes" id="UP001054945">
    <property type="component" value="Unassembled WGS sequence"/>
</dbReference>